<dbReference type="PANTHER" id="PTHR38834:SF3">
    <property type="entry name" value="SOLUTE-BINDING PROTEIN FAMILY 3_N-TERMINAL DOMAIN-CONTAINING PROTEIN"/>
    <property type="match status" value="1"/>
</dbReference>
<comment type="caution">
    <text evidence="2">The sequence shown here is derived from an EMBL/GenBank/DDBJ whole genome shotgun (WGS) entry which is preliminary data.</text>
</comment>
<dbReference type="Gene3D" id="3.40.190.10">
    <property type="entry name" value="Periplasmic binding protein-like II"/>
    <property type="match status" value="2"/>
</dbReference>
<gene>
    <name evidence="2" type="ORF">I7X43_15000</name>
</gene>
<dbReference type="Proteomes" id="UP000620139">
    <property type="component" value="Unassembled WGS sequence"/>
</dbReference>
<sequence length="212" mass="24177">MPPFVWQANGKGTGFAHDLAQELARRLGRKDPVRFLPWARAVRLTAVGEPFGIFPLARTPDREEQFRWLIPLTRVKYTLITRQQDRRDWTIDSLKSARVVILRGSPIGQHLKEAGFSSIGEATHYWDMLRLLDEGLVQAIYAGEPMLKAAARESQRDWSQYREVGHLGEATLYMACALSIPPIEVERWMQAYQAAELDGTVARLRQRYGLTG</sequence>
<reference evidence="2" key="1">
    <citation type="submission" date="2020-12" db="EMBL/GenBank/DDBJ databases">
        <title>The genome sequence of Inhella sp. 4Y17.</title>
        <authorList>
            <person name="Liu Y."/>
        </authorList>
    </citation>
    <scope>NUCLEOTIDE SEQUENCE</scope>
    <source>
        <strain evidence="2">4Y10</strain>
    </source>
</reference>
<organism evidence="2 3">
    <name type="scientific">Inhella gelatinilytica</name>
    <dbReference type="NCBI Taxonomy" id="2795030"/>
    <lineage>
        <taxon>Bacteria</taxon>
        <taxon>Pseudomonadati</taxon>
        <taxon>Pseudomonadota</taxon>
        <taxon>Betaproteobacteria</taxon>
        <taxon>Burkholderiales</taxon>
        <taxon>Sphaerotilaceae</taxon>
        <taxon>Inhella</taxon>
    </lineage>
</organism>
<dbReference type="AlphaFoldDB" id="A0A931NG24"/>
<dbReference type="Pfam" id="PF00497">
    <property type="entry name" value="SBP_bac_3"/>
    <property type="match status" value="1"/>
</dbReference>
<dbReference type="InterPro" id="IPR001638">
    <property type="entry name" value="Solute-binding_3/MltF_N"/>
</dbReference>
<evidence type="ECO:0000313" key="2">
    <source>
        <dbReference type="EMBL" id="MBH9554151.1"/>
    </source>
</evidence>
<dbReference type="PANTHER" id="PTHR38834">
    <property type="entry name" value="PERIPLASMIC SUBSTRATE BINDING PROTEIN FAMILY 3"/>
    <property type="match status" value="1"/>
</dbReference>
<dbReference type="RefSeq" id="WP_198101764.1">
    <property type="nucleotide sequence ID" value="NZ_JAEDAL010000009.1"/>
</dbReference>
<keyword evidence="3" id="KW-1185">Reference proteome</keyword>
<proteinExistence type="predicted"/>
<evidence type="ECO:0000259" key="1">
    <source>
        <dbReference type="Pfam" id="PF00497"/>
    </source>
</evidence>
<dbReference type="EMBL" id="JAEDAL010000009">
    <property type="protein sequence ID" value="MBH9554151.1"/>
    <property type="molecule type" value="Genomic_DNA"/>
</dbReference>
<accession>A0A931NG24</accession>
<feature type="domain" description="Solute-binding protein family 3/N-terminal" evidence="1">
    <location>
        <begin position="2"/>
        <end position="208"/>
    </location>
</feature>
<protein>
    <submittedName>
        <fullName evidence="2">Transporter substrate-binding domain-containing protein</fullName>
    </submittedName>
</protein>
<dbReference type="SUPFAM" id="SSF53850">
    <property type="entry name" value="Periplasmic binding protein-like II"/>
    <property type="match status" value="1"/>
</dbReference>
<evidence type="ECO:0000313" key="3">
    <source>
        <dbReference type="Proteomes" id="UP000620139"/>
    </source>
</evidence>
<name>A0A931NG24_9BURK</name>